<dbReference type="Gene3D" id="3.10.450.50">
    <property type="match status" value="1"/>
</dbReference>
<dbReference type="EMBL" id="CP159872">
    <property type="protein sequence ID" value="XCM79155.1"/>
    <property type="molecule type" value="Genomic_DNA"/>
</dbReference>
<dbReference type="SUPFAM" id="SSF54427">
    <property type="entry name" value="NTF2-like"/>
    <property type="match status" value="1"/>
</dbReference>
<organism evidence="1">
    <name type="scientific">Kitasatospora camelliae</name>
    <dbReference type="NCBI Taxonomy" id="3156397"/>
    <lineage>
        <taxon>Bacteria</taxon>
        <taxon>Bacillati</taxon>
        <taxon>Actinomycetota</taxon>
        <taxon>Actinomycetes</taxon>
        <taxon>Kitasatosporales</taxon>
        <taxon>Streptomycetaceae</taxon>
        <taxon>Kitasatospora</taxon>
    </lineage>
</organism>
<dbReference type="InterPro" id="IPR032710">
    <property type="entry name" value="NTF2-like_dom_sf"/>
</dbReference>
<protein>
    <submittedName>
        <fullName evidence="1">Ester cyclase</fullName>
    </submittedName>
</protein>
<sequence length="230" mass="26720">MTFVQIVECKTDRVEDLNSLMDSWAEQTEGKRTATHTIMGTDRDNARHVVEIVEFPSYEEAMRNSGLPETDRIFHEMVALCDEPPTFTNLDVVRDEQMNRQVAMRVFDIANSDDLDQLAEVVAPDYHDHDPGMRRDNMSLQDLKDEMQGWRDSFDYRMTVERMLCDGDMVCCHWSVRGKHVGDFMGLPATDKIVEVTGMTMMRIKDGKLQESWWNWDTTGMLRQLGLIRM</sequence>
<dbReference type="InterPro" id="IPR009959">
    <property type="entry name" value="Cyclase_SnoaL-like"/>
</dbReference>
<evidence type="ECO:0000313" key="1">
    <source>
        <dbReference type="EMBL" id="XCM79155.1"/>
    </source>
</evidence>
<gene>
    <name evidence="1" type="ORF">ABWK59_09555</name>
</gene>
<reference evidence="1" key="1">
    <citation type="submission" date="2024-06" db="EMBL/GenBank/DDBJ databases">
        <title>The genome sequences of Kitasatospora sp. strain HUAS MG31.</title>
        <authorList>
            <person name="Mo P."/>
        </authorList>
    </citation>
    <scope>NUCLEOTIDE SEQUENCE</scope>
    <source>
        <strain evidence="1">HUAS MG31</strain>
    </source>
</reference>
<dbReference type="RefSeq" id="WP_354639584.1">
    <property type="nucleotide sequence ID" value="NZ_CP159872.1"/>
</dbReference>
<proteinExistence type="predicted"/>
<dbReference type="PANTHER" id="PTHR38436:SF1">
    <property type="entry name" value="ESTER CYCLASE"/>
    <property type="match status" value="1"/>
</dbReference>
<dbReference type="GO" id="GO:0030638">
    <property type="term" value="P:polyketide metabolic process"/>
    <property type="evidence" value="ECO:0007669"/>
    <property type="project" value="InterPro"/>
</dbReference>
<dbReference type="PANTHER" id="PTHR38436">
    <property type="entry name" value="POLYKETIDE CYCLASE SNOAL-LIKE DOMAIN"/>
    <property type="match status" value="1"/>
</dbReference>
<name>A0AAU8JT86_9ACTN</name>
<dbReference type="KEGG" id="kcm:ABWK59_09555"/>
<dbReference type="AlphaFoldDB" id="A0AAU8JT86"/>
<dbReference type="Pfam" id="PF07366">
    <property type="entry name" value="SnoaL"/>
    <property type="match status" value="1"/>
</dbReference>
<accession>A0AAU8JT86</accession>